<feature type="transmembrane region" description="Helical" evidence="1">
    <location>
        <begin position="50"/>
        <end position="72"/>
    </location>
</feature>
<feature type="transmembrane region" description="Helical" evidence="1">
    <location>
        <begin position="7"/>
        <end position="30"/>
    </location>
</feature>
<comment type="caution">
    <text evidence="3">The sequence shown here is derived from an EMBL/GenBank/DDBJ whole genome shotgun (WGS) entry which is preliminary data.</text>
</comment>
<feature type="transmembrane region" description="Helical" evidence="1">
    <location>
        <begin position="107"/>
        <end position="128"/>
    </location>
</feature>
<keyword evidence="1" id="KW-1133">Transmembrane helix</keyword>
<protein>
    <submittedName>
        <fullName evidence="3">DUF998 domain-containing protein</fullName>
    </submittedName>
</protein>
<accession>A0A7C4JKL2</accession>
<dbReference type="EMBL" id="DTCK01000012">
    <property type="protein sequence ID" value="HGQ35486.1"/>
    <property type="molecule type" value="Genomic_DNA"/>
</dbReference>
<dbReference type="InterPro" id="IPR009339">
    <property type="entry name" value="DUF998"/>
</dbReference>
<dbReference type="PANTHER" id="PTHR42241">
    <property type="entry name" value="HYPOTHETICAL MEMBRANE PROTEIN, CONSERVED, DUF998 FAMILY"/>
    <property type="match status" value="1"/>
</dbReference>
<reference evidence="3" key="1">
    <citation type="journal article" date="2020" name="mSystems">
        <title>Genome- and Community-Level Interaction Insights into Carbon Utilization and Element Cycling Functions of Hydrothermarchaeota in Hydrothermal Sediment.</title>
        <authorList>
            <person name="Zhou Z."/>
            <person name="Liu Y."/>
            <person name="Xu W."/>
            <person name="Pan J."/>
            <person name="Luo Z.H."/>
            <person name="Li M."/>
        </authorList>
    </citation>
    <scope>NUCLEOTIDE SEQUENCE [LARGE SCALE GENOMIC DNA]</scope>
    <source>
        <strain evidence="3">SpSt-637</strain>
        <strain evidence="2">SpSt-667</strain>
    </source>
</reference>
<feature type="transmembrane region" description="Helical" evidence="1">
    <location>
        <begin position="135"/>
        <end position="154"/>
    </location>
</feature>
<gene>
    <name evidence="3" type="ORF">ENU08_02470</name>
    <name evidence="2" type="ORF">ENU41_02250</name>
</gene>
<proteinExistence type="predicted"/>
<evidence type="ECO:0000256" key="1">
    <source>
        <dbReference type="SAM" id="Phobius"/>
    </source>
</evidence>
<evidence type="ECO:0000313" key="3">
    <source>
        <dbReference type="EMBL" id="HGQ64093.1"/>
    </source>
</evidence>
<feature type="transmembrane region" description="Helical" evidence="1">
    <location>
        <begin position="77"/>
        <end position="95"/>
    </location>
</feature>
<organism evidence="3">
    <name type="scientific">Ignisphaera aggregans</name>
    <dbReference type="NCBI Taxonomy" id="334771"/>
    <lineage>
        <taxon>Archaea</taxon>
        <taxon>Thermoproteota</taxon>
        <taxon>Thermoprotei</taxon>
        <taxon>Desulfurococcales</taxon>
        <taxon>Desulfurococcaceae</taxon>
        <taxon>Ignisphaera</taxon>
    </lineage>
</organism>
<dbReference type="AlphaFoldDB" id="A0A7C4JKL2"/>
<sequence length="189" mass="20880">MKKYLLAVPLASIVIPLICIAISATLSPWFNIVNNALSDLGHAINSNVSPIFNFGLSLGGSLIIIVATTIILRYSKALTISLTLNGYTLILVAVFDEVYNKYGRLHFWVSVAFFISLAISLIVYSIITPNKIKKIVPLILLTITITSWILHLFYKIPRGAAIPELISIFAVAPFYIDATLKSIKIEKHH</sequence>
<evidence type="ECO:0000313" key="2">
    <source>
        <dbReference type="EMBL" id="HGQ35486.1"/>
    </source>
</evidence>
<dbReference type="PANTHER" id="PTHR42241:SF2">
    <property type="entry name" value="HYPOTHETICAL MEMBRANE PROTEIN, CONSERVED, DUF998 FAMILY"/>
    <property type="match status" value="1"/>
</dbReference>
<name>A0A7C4JKL2_9CREN</name>
<keyword evidence="1" id="KW-0812">Transmembrane</keyword>
<keyword evidence="1" id="KW-0472">Membrane</keyword>
<feature type="transmembrane region" description="Helical" evidence="1">
    <location>
        <begin position="160"/>
        <end position="180"/>
    </location>
</feature>
<dbReference type="EMBL" id="DTBD01000018">
    <property type="protein sequence ID" value="HGQ64093.1"/>
    <property type="molecule type" value="Genomic_DNA"/>
</dbReference>
<dbReference type="Pfam" id="PF06197">
    <property type="entry name" value="DUF998"/>
    <property type="match status" value="1"/>
</dbReference>